<evidence type="ECO:0000313" key="2">
    <source>
        <dbReference type="Proteomes" id="UP000076858"/>
    </source>
</evidence>
<dbReference type="PANTHER" id="PTHR33173:SF2">
    <property type="entry name" value="MYND-TYPE DOMAIN-CONTAINING PROTEIN"/>
    <property type="match status" value="1"/>
</dbReference>
<protein>
    <submittedName>
        <fullName evidence="1">Uncharacterized protein</fullName>
    </submittedName>
</protein>
<organism evidence="1 2">
    <name type="scientific">Daphnia magna</name>
    <dbReference type="NCBI Taxonomy" id="35525"/>
    <lineage>
        <taxon>Eukaryota</taxon>
        <taxon>Metazoa</taxon>
        <taxon>Ecdysozoa</taxon>
        <taxon>Arthropoda</taxon>
        <taxon>Crustacea</taxon>
        <taxon>Branchiopoda</taxon>
        <taxon>Diplostraca</taxon>
        <taxon>Cladocera</taxon>
        <taxon>Anomopoda</taxon>
        <taxon>Daphniidae</taxon>
        <taxon>Daphnia</taxon>
    </lineage>
</organism>
<dbReference type="OrthoDB" id="6348552at2759"/>
<dbReference type="PANTHER" id="PTHR33173">
    <property type="match status" value="1"/>
</dbReference>
<dbReference type="Proteomes" id="UP000076858">
    <property type="component" value="Unassembled WGS sequence"/>
</dbReference>
<keyword evidence="2" id="KW-1185">Reference proteome</keyword>
<comment type="caution">
    <text evidence="1">The sequence shown here is derived from an EMBL/GenBank/DDBJ whole genome shotgun (WGS) entry which is preliminary data.</text>
</comment>
<dbReference type="STRING" id="35525.A0A164M8W4"/>
<feature type="non-terminal residue" evidence="1">
    <location>
        <position position="1019"/>
    </location>
</feature>
<reference evidence="1 2" key="1">
    <citation type="submission" date="2016-03" db="EMBL/GenBank/DDBJ databases">
        <title>EvidentialGene: Evidence-directed Construction of Genes on Genomes.</title>
        <authorList>
            <person name="Gilbert D.G."/>
            <person name="Choi J.-H."/>
            <person name="Mockaitis K."/>
            <person name="Colbourne J."/>
            <person name="Pfrender M."/>
        </authorList>
    </citation>
    <scope>NUCLEOTIDE SEQUENCE [LARGE SCALE GENOMIC DNA]</scope>
    <source>
        <strain evidence="1 2">Xinb3</strain>
        <tissue evidence="1">Complete organism</tissue>
    </source>
</reference>
<accession>A0A164M8W4</accession>
<gene>
    <name evidence="1" type="ORF">APZ42_032128</name>
</gene>
<dbReference type="EMBL" id="LRGB01003051">
    <property type="protein sequence ID" value="KZS04841.1"/>
    <property type="molecule type" value="Genomic_DNA"/>
</dbReference>
<proteinExistence type="predicted"/>
<dbReference type="AlphaFoldDB" id="A0A164M8W4"/>
<sequence length="1019" mass="115930">MDKIQCPFQLLRRYDVNISPRIVSLLKEVDVNSLRSISQLDSPDKLVGLQEAIRESVSEPGRFKNEEEKLVLLGDKFASAPSTFKFSFGEKLMLNDAINMAKQILLEYSKQYTFLRQPEKRKTSANTTGSLIKRPRFDYVRSAGEKSAVSDEVECVASASTTTTQDPATTASTSASTINETENSAALVPLTRKGKTLHDYLMKWFMNTKLIAEKQIAFVMGDCEVISENNTIKCLKCNLIIKSHVDENGGWKISLFCSHLQRCHKITPEPQETIPSQRCADPTRKAGNDNAAALVPGFPMLLQWIYQECILNKEKKSRGRRFTNEALIRFCINFYCMAGKHSYEVFYTNMAGAIPCLSTVKSKLYQYDDSVPEGVINVKYLKDFLIQNNLPFIVSLSEDCSAIVAKREYDTASNSVMGVSLPMEANGLRNQKLAVVTDVKSIVDVFERFPRATLMLVVMAQPLVDGIPPIRILYFCTDNKFTAEDVTARMHTIITALAAEGILALVCSADGDAREVKFMRETEELGLPVPKSIQHSCWPGNAIYPQTEIFLFRGPQNSMWNISPRSRTFSCEGTHEIAPTVMNQYDKSRHLLKPEDLNAHDKMNYGSAERLCQPHISQLLENVEGSEATQFYLRLMYYSSSSYLDKALSPIDRVYRIWYVAFSLRLWRYWITCDKAYTLAANFMTLNVYLCVEFNAHALVLIILALQDKSESFKPWLCTSQPCESYFRGGRSCTANYSTMINFTARDFLKCRCRKIDATIRLTAEGVKDGLSYPRFERPFDQPPNTKVWYMPSMEEMDIKIRLALTDAEEDLKKLGNSCDEDNSDLLDESDKSHYEVSPDQIVTVFNRESSEDVSEDVLRVDADNDEFDALSAVMNGTFRDISKTHPVHSNIENTAFATIARSDGHIQVVSKPTICWFLEGIVWKNSRDRKWRFKGCPSCFFEKQKKITTVEKMTLKKGHWAVFITIDGKDYLLGQVLAIVTVDGKINNYISEWRGDEKIEIRALCQWYDMERENESLR</sequence>
<name>A0A164M8W4_9CRUS</name>
<evidence type="ECO:0000313" key="1">
    <source>
        <dbReference type="EMBL" id="KZS04841.1"/>
    </source>
</evidence>